<sequence>MELRHLQYFVTLANTLHFGRAAAKLHISQPPLSRQIALLEDELGVQLFNRSTRNVQLSLAGKQFLIDSTDILAAVERARRNALAAGAGSPGTLSVGFMFAAAYSVVPSLTRAYTSNFPDVELKLSESIPTLLIDDIRNGRTDVAIMYPPENSDGLVVRTVYREPLVAALPAGHALASRKSINVEDLRHEGFLISPRGASPYIYDTIVGHCKRSGFTPRIRLETNFQQTIVSLVGQHLGVALVHRSIQTARPAHVVFKPLDSTPIVEVALVWSRDNRNACIDTFSQSAERMWPRINA</sequence>
<comment type="similarity">
    <text evidence="1">Belongs to the LysR transcriptional regulatory family.</text>
</comment>
<name>A0ABT3ZR20_9BURK</name>
<evidence type="ECO:0000256" key="2">
    <source>
        <dbReference type="ARBA" id="ARBA00023015"/>
    </source>
</evidence>
<dbReference type="InterPro" id="IPR000847">
    <property type="entry name" value="LysR_HTH_N"/>
</dbReference>
<dbReference type="Pfam" id="PF03466">
    <property type="entry name" value="LysR_substrate"/>
    <property type="match status" value="1"/>
</dbReference>
<dbReference type="Gene3D" id="3.40.190.10">
    <property type="entry name" value="Periplasmic binding protein-like II"/>
    <property type="match status" value="2"/>
</dbReference>
<dbReference type="InterPro" id="IPR036390">
    <property type="entry name" value="WH_DNA-bd_sf"/>
</dbReference>
<comment type="caution">
    <text evidence="6">The sequence shown here is derived from an EMBL/GenBank/DDBJ whole genome shotgun (WGS) entry which is preliminary data.</text>
</comment>
<dbReference type="PRINTS" id="PR00039">
    <property type="entry name" value="HTHLYSR"/>
</dbReference>
<dbReference type="InterPro" id="IPR036388">
    <property type="entry name" value="WH-like_DNA-bd_sf"/>
</dbReference>
<proteinExistence type="inferred from homology"/>
<keyword evidence="4" id="KW-0804">Transcription</keyword>
<evidence type="ECO:0000256" key="3">
    <source>
        <dbReference type="ARBA" id="ARBA00023125"/>
    </source>
</evidence>
<evidence type="ECO:0000256" key="1">
    <source>
        <dbReference type="ARBA" id="ARBA00009437"/>
    </source>
</evidence>
<dbReference type="Pfam" id="PF00126">
    <property type="entry name" value="HTH_1"/>
    <property type="match status" value="1"/>
</dbReference>
<feature type="domain" description="HTH lysR-type" evidence="5">
    <location>
        <begin position="1"/>
        <end position="58"/>
    </location>
</feature>
<evidence type="ECO:0000259" key="5">
    <source>
        <dbReference type="PROSITE" id="PS50931"/>
    </source>
</evidence>
<accession>A0ABT3ZR20</accession>
<dbReference type="InterPro" id="IPR005119">
    <property type="entry name" value="LysR_subst-bd"/>
</dbReference>
<gene>
    <name evidence="6" type="ORF">OVY01_17540</name>
</gene>
<dbReference type="EMBL" id="JAPMXC010000006">
    <property type="protein sequence ID" value="MCY0388976.1"/>
    <property type="molecule type" value="Genomic_DNA"/>
</dbReference>
<keyword evidence="7" id="KW-1185">Reference proteome</keyword>
<dbReference type="Gene3D" id="1.10.10.10">
    <property type="entry name" value="Winged helix-like DNA-binding domain superfamily/Winged helix DNA-binding domain"/>
    <property type="match status" value="1"/>
</dbReference>
<dbReference type="SUPFAM" id="SSF46785">
    <property type="entry name" value="Winged helix' DNA-binding domain"/>
    <property type="match status" value="1"/>
</dbReference>
<keyword evidence="2" id="KW-0805">Transcription regulation</keyword>
<dbReference type="CDD" id="cd08414">
    <property type="entry name" value="PBP2_LTTR_aromatics_like"/>
    <property type="match status" value="1"/>
</dbReference>
<evidence type="ECO:0000256" key="4">
    <source>
        <dbReference type="ARBA" id="ARBA00023163"/>
    </source>
</evidence>
<dbReference type="RefSeq" id="WP_267848844.1">
    <property type="nucleotide sequence ID" value="NZ_JAPMXC010000006.1"/>
</dbReference>
<dbReference type="PROSITE" id="PS50931">
    <property type="entry name" value="HTH_LYSR"/>
    <property type="match status" value="1"/>
</dbReference>
<dbReference type="PANTHER" id="PTHR30346">
    <property type="entry name" value="TRANSCRIPTIONAL DUAL REGULATOR HCAR-RELATED"/>
    <property type="match status" value="1"/>
</dbReference>
<reference evidence="6" key="1">
    <citation type="submission" date="2022-11" db="EMBL/GenBank/DDBJ databases">
        <title>Robbsia betulipollinis sp. nov., isolated from pollen of birch (Betula pendula).</title>
        <authorList>
            <person name="Shi H."/>
            <person name="Ambika Manirajan B."/>
            <person name="Ratering S."/>
            <person name="Geissler-Plaum R."/>
            <person name="Schnell S."/>
        </authorList>
    </citation>
    <scope>NUCLEOTIDE SEQUENCE</scope>
    <source>
        <strain evidence="6">Bb-Pol-6</strain>
    </source>
</reference>
<evidence type="ECO:0000313" key="6">
    <source>
        <dbReference type="EMBL" id="MCY0388976.1"/>
    </source>
</evidence>
<dbReference type="Proteomes" id="UP001082899">
    <property type="component" value="Unassembled WGS sequence"/>
</dbReference>
<dbReference type="SUPFAM" id="SSF53850">
    <property type="entry name" value="Periplasmic binding protein-like II"/>
    <property type="match status" value="1"/>
</dbReference>
<evidence type="ECO:0000313" key="7">
    <source>
        <dbReference type="Proteomes" id="UP001082899"/>
    </source>
</evidence>
<protein>
    <submittedName>
        <fullName evidence="6">LysR family transcriptional regulator</fullName>
    </submittedName>
</protein>
<organism evidence="6 7">
    <name type="scientific">Robbsia betulipollinis</name>
    <dbReference type="NCBI Taxonomy" id="2981849"/>
    <lineage>
        <taxon>Bacteria</taxon>
        <taxon>Pseudomonadati</taxon>
        <taxon>Pseudomonadota</taxon>
        <taxon>Betaproteobacteria</taxon>
        <taxon>Burkholderiales</taxon>
        <taxon>Burkholderiaceae</taxon>
        <taxon>Robbsia</taxon>
    </lineage>
</organism>
<keyword evidence="3" id="KW-0238">DNA-binding</keyword>
<dbReference type="PANTHER" id="PTHR30346:SF0">
    <property type="entry name" value="HCA OPERON TRANSCRIPTIONAL ACTIVATOR HCAR"/>
    <property type="match status" value="1"/>
</dbReference>